<gene>
    <name evidence="3" type="ORF">AK812_SmicGene7224</name>
</gene>
<keyword evidence="4" id="KW-1185">Reference proteome</keyword>
<dbReference type="Gene3D" id="3.30.2040.10">
    <property type="entry name" value="PSTPO5379-like domain"/>
    <property type="match status" value="1"/>
</dbReference>
<dbReference type="EMBL" id="LSRX01000102">
    <property type="protein sequence ID" value="OLQ09182.1"/>
    <property type="molecule type" value="Genomic_DNA"/>
</dbReference>
<protein>
    <recommendedName>
        <fullName evidence="5">Hydro-lyase</fullName>
    </recommendedName>
</protein>
<dbReference type="Gene3D" id="3.40.1640.10">
    <property type="entry name" value="PSTPO5379-like"/>
    <property type="match status" value="1"/>
</dbReference>
<dbReference type="AlphaFoldDB" id="A0A1Q9EP34"/>
<dbReference type="FunFam" id="3.30.2040.10:FF:000001">
    <property type="entry name" value="D-glutamate cyclase, mitochondrial"/>
    <property type="match status" value="1"/>
</dbReference>
<keyword evidence="2" id="KW-0456">Lyase</keyword>
<evidence type="ECO:0000256" key="1">
    <source>
        <dbReference type="ARBA" id="ARBA00007896"/>
    </source>
</evidence>
<proteinExistence type="inferred from homology"/>
<dbReference type="NCBIfam" id="NF003969">
    <property type="entry name" value="PRK05463.1"/>
    <property type="match status" value="1"/>
</dbReference>
<comment type="caution">
    <text evidence="3">The sequence shown here is derived from an EMBL/GenBank/DDBJ whole genome shotgun (WGS) entry which is preliminary data.</text>
</comment>
<dbReference type="GO" id="GO:0047820">
    <property type="term" value="F:D-glutamate cyclase activity"/>
    <property type="evidence" value="ECO:0007669"/>
    <property type="project" value="TreeGrafter"/>
</dbReference>
<dbReference type="PANTHER" id="PTHR32022">
    <property type="entry name" value="D-GLUTAMATE CYCLASE, MITOCHONDRIAL"/>
    <property type="match status" value="1"/>
</dbReference>
<dbReference type="GO" id="GO:0006536">
    <property type="term" value="P:glutamate metabolic process"/>
    <property type="evidence" value="ECO:0007669"/>
    <property type="project" value="TreeGrafter"/>
</dbReference>
<dbReference type="PANTHER" id="PTHR32022:SF10">
    <property type="entry name" value="D-GLUTAMATE CYCLASE, MITOCHONDRIAL"/>
    <property type="match status" value="1"/>
</dbReference>
<dbReference type="InterPro" id="IPR016938">
    <property type="entry name" value="UPF0317"/>
</dbReference>
<evidence type="ECO:0008006" key="5">
    <source>
        <dbReference type="Google" id="ProtNLM"/>
    </source>
</evidence>
<dbReference type="InterPro" id="IPR038021">
    <property type="entry name" value="Putative_hydro-lyase"/>
</dbReference>
<dbReference type="PIRSF" id="PIRSF029755">
    <property type="entry name" value="UCP029755"/>
    <property type="match status" value="1"/>
</dbReference>
<name>A0A1Q9EP34_SYMMI</name>
<dbReference type="Pfam" id="PF07286">
    <property type="entry name" value="D-Glu_cyclase"/>
    <property type="match status" value="1"/>
</dbReference>
<dbReference type="SUPFAM" id="SSF160920">
    <property type="entry name" value="PSTPO5379-like"/>
    <property type="match status" value="1"/>
</dbReference>
<sequence length="283" mass="31368">MMRARLTLPLALCQRRVAEGVRRFAAYATARELREACRQGSFAAHTTGEAPGFVQANLVILPGQYADDFHQFCASNAAPCPLLECTDPGDWEPRRLAPGADVRSDLPKYHIWREGSMVEECQDVRHLWDGQMRAFLLGCSFTWEEGRNVPMYNTSIPLKGAGPFQGQMVVSMRPYKVQDSDKVAEITGRYPAAHGQPVQVGQPSVIGVQDIAQPDYGQAVSVRDGEVPIFWACGVTPQNALRNAKLPLVITHAPGHMFVADITNDQLRSWKVPGEWRARPAEE</sequence>
<dbReference type="Proteomes" id="UP000186817">
    <property type="component" value="Unassembled WGS sequence"/>
</dbReference>
<dbReference type="OMA" id="NVPMYKT"/>
<accession>A0A1Q9EP34</accession>
<dbReference type="InterPro" id="IPR009906">
    <property type="entry name" value="D-Glu_cyclase"/>
</dbReference>
<dbReference type="OrthoDB" id="10262538at2759"/>
<organism evidence="3 4">
    <name type="scientific">Symbiodinium microadriaticum</name>
    <name type="common">Dinoflagellate</name>
    <name type="synonym">Zooxanthella microadriatica</name>
    <dbReference type="NCBI Taxonomy" id="2951"/>
    <lineage>
        <taxon>Eukaryota</taxon>
        <taxon>Sar</taxon>
        <taxon>Alveolata</taxon>
        <taxon>Dinophyceae</taxon>
        <taxon>Suessiales</taxon>
        <taxon>Symbiodiniaceae</taxon>
        <taxon>Symbiodinium</taxon>
    </lineage>
</organism>
<evidence type="ECO:0000256" key="2">
    <source>
        <dbReference type="ARBA" id="ARBA00023239"/>
    </source>
</evidence>
<evidence type="ECO:0000313" key="3">
    <source>
        <dbReference type="EMBL" id="OLQ09182.1"/>
    </source>
</evidence>
<comment type="similarity">
    <text evidence="1">Belongs to the D-glutamate cyclase family.</text>
</comment>
<reference evidence="3 4" key="1">
    <citation type="submission" date="2016-02" db="EMBL/GenBank/DDBJ databases">
        <title>Genome analysis of coral dinoflagellate symbionts highlights evolutionary adaptations to a symbiotic lifestyle.</title>
        <authorList>
            <person name="Aranda M."/>
            <person name="Li Y."/>
            <person name="Liew Y.J."/>
            <person name="Baumgarten S."/>
            <person name="Simakov O."/>
            <person name="Wilson M."/>
            <person name="Piel J."/>
            <person name="Ashoor H."/>
            <person name="Bougouffa S."/>
            <person name="Bajic V.B."/>
            <person name="Ryu T."/>
            <person name="Ravasi T."/>
            <person name="Bayer T."/>
            <person name="Micklem G."/>
            <person name="Kim H."/>
            <person name="Bhak J."/>
            <person name="Lajeunesse T.C."/>
            <person name="Voolstra C.R."/>
        </authorList>
    </citation>
    <scope>NUCLEOTIDE SEQUENCE [LARGE SCALE GENOMIC DNA]</scope>
    <source>
        <strain evidence="3 4">CCMP2467</strain>
    </source>
</reference>
<evidence type="ECO:0000313" key="4">
    <source>
        <dbReference type="Proteomes" id="UP000186817"/>
    </source>
</evidence>